<proteinExistence type="predicted"/>
<evidence type="ECO:0000259" key="1">
    <source>
        <dbReference type="Pfam" id="PF00535"/>
    </source>
</evidence>
<sequence length="300" mass="33365">MSTYNGARYLREQIDSVLAQEGVDLELVCVDDGSSDDTPAILAEYAARDPRVSWSANPRNLGPTASFERAMSLCRGEFIAPCDQDDYCEPGKLRTLLAAIGDADLAYCDSRYMDGDGRDLGCRVSGHMRMLEGRRPVEFLFGNSVSGHASLVRRSLFEQARPFPEGVYHDWWLALCAAGRNGVRYVPEPLVRFRRHCDAYSPMGHKHKGMGKRCESANWLKMRGTLAQAYAARDFRDADVAARLHADLSRALDGGTSAPLLTTLWSQRAAAPHWSGRPGLDALRLWTRFAKKLRRARAVA</sequence>
<dbReference type="Proteomes" id="UP000643403">
    <property type="component" value="Unassembled WGS sequence"/>
</dbReference>
<dbReference type="Gene3D" id="3.90.550.10">
    <property type="entry name" value="Spore Coat Polysaccharide Biosynthesis Protein SpsA, Chain A"/>
    <property type="match status" value="1"/>
</dbReference>
<dbReference type="SUPFAM" id="SSF53448">
    <property type="entry name" value="Nucleotide-diphospho-sugar transferases"/>
    <property type="match status" value="1"/>
</dbReference>
<evidence type="ECO:0000313" key="2">
    <source>
        <dbReference type="EMBL" id="GGZ63799.1"/>
    </source>
</evidence>
<dbReference type="EMBL" id="BMXY01000002">
    <property type="protein sequence ID" value="GGZ63799.1"/>
    <property type="molecule type" value="Genomic_DNA"/>
</dbReference>
<gene>
    <name evidence="2" type="ORF">GCM10008101_16670</name>
</gene>
<protein>
    <recommendedName>
        <fullName evidence="1">Glycosyltransferase 2-like domain-containing protein</fullName>
    </recommendedName>
</protein>
<dbReference type="InterPro" id="IPR050834">
    <property type="entry name" value="Glycosyltransf_2"/>
</dbReference>
<keyword evidence="3" id="KW-1185">Reference proteome</keyword>
<accession>A0ABQ3C6F3</accession>
<dbReference type="InterPro" id="IPR001173">
    <property type="entry name" value="Glyco_trans_2-like"/>
</dbReference>
<comment type="caution">
    <text evidence="2">The sequence shown here is derived from an EMBL/GenBank/DDBJ whole genome shotgun (WGS) entry which is preliminary data.</text>
</comment>
<organism evidence="2 3">
    <name type="scientific">Cognatilysobacter xinjiangensis</name>
    <dbReference type="NCBI Taxonomy" id="546892"/>
    <lineage>
        <taxon>Bacteria</taxon>
        <taxon>Pseudomonadati</taxon>
        <taxon>Pseudomonadota</taxon>
        <taxon>Gammaproteobacteria</taxon>
        <taxon>Lysobacterales</taxon>
        <taxon>Lysobacteraceae</taxon>
        <taxon>Cognatilysobacter</taxon>
    </lineage>
</organism>
<feature type="domain" description="Glycosyltransferase 2-like" evidence="1">
    <location>
        <begin position="1"/>
        <end position="159"/>
    </location>
</feature>
<dbReference type="PANTHER" id="PTHR43685:SF2">
    <property type="entry name" value="GLYCOSYLTRANSFERASE 2-LIKE DOMAIN-CONTAINING PROTEIN"/>
    <property type="match status" value="1"/>
</dbReference>
<reference evidence="3" key="1">
    <citation type="journal article" date="2019" name="Int. J. Syst. Evol. Microbiol.">
        <title>The Global Catalogue of Microorganisms (GCM) 10K type strain sequencing project: providing services to taxonomists for standard genome sequencing and annotation.</title>
        <authorList>
            <consortium name="The Broad Institute Genomics Platform"/>
            <consortium name="The Broad Institute Genome Sequencing Center for Infectious Disease"/>
            <person name="Wu L."/>
            <person name="Ma J."/>
        </authorList>
    </citation>
    <scope>NUCLEOTIDE SEQUENCE [LARGE SCALE GENOMIC DNA]</scope>
    <source>
        <strain evidence="3">KCTC 22558</strain>
    </source>
</reference>
<name>A0ABQ3C6F3_9GAMM</name>
<evidence type="ECO:0000313" key="3">
    <source>
        <dbReference type="Proteomes" id="UP000643403"/>
    </source>
</evidence>
<dbReference type="PANTHER" id="PTHR43685">
    <property type="entry name" value="GLYCOSYLTRANSFERASE"/>
    <property type="match status" value="1"/>
</dbReference>
<dbReference type="InterPro" id="IPR029044">
    <property type="entry name" value="Nucleotide-diphossugar_trans"/>
</dbReference>
<dbReference type="Pfam" id="PF00535">
    <property type="entry name" value="Glycos_transf_2"/>
    <property type="match status" value="1"/>
</dbReference>